<protein>
    <submittedName>
        <fullName evidence="1">Uncharacterized protein</fullName>
    </submittedName>
</protein>
<organism evidence="1">
    <name type="scientific">bioreactor metagenome</name>
    <dbReference type="NCBI Taxonomy" id="1076179"/>
    <lineage>
        <taxon>unclassified sequences</taxon>
        <taxon>metagenomes</taxon>
        <taxon>ecological metagenomes</taxon>
    </lineage>
</organism>
<sequence length="91" mass="9466">MFSTLSVLFVALITPAVTVLESSSPIGLPTTIANCPTVTAEESPSVAAVSPVLLIFRRAKSVTESTPTTVASTSSPVDNVTTIESLPEMTW</sequence>
<dbReference type="EMBL" id="VSSQ01090193">
    <property type="protein sequence ID" value="MPN36198.1"/>
    <property type="molecule type" value="Genomic_DNA"/>
</dbReference>
<evidence type="ECO:0000313" key="1">
    <source>
        <dbReference type="EMBL" id="MPN36198.1"/>
    </source>
</evidence>
<comment type="caution">
    <text evidence="1">The sequence shown here is derived from an EMBL/GenBank/DDBJ whole genome shotgun (WGS) entry which is preliminary data.</text>
</comment>
<accession>A0A645HAZ1</accession>
<name>A0A645HAZ1_9ZZZZ</name>
<proteinExistence type="predicted"/>
<gene>
    <name evidence="1" type="ORF">SDC9_183706</name>
</gene>
<reference evidence="1" key="1">
    <citation type="submission" date="2019-08" db="EMBL/GenBank/DDBJ databases">
        <authorList>
            <person name="Kucharzyk K."/>
            <person name="Murdoch R.W."/>
            <person name="Higgins S."/>
            <person name="Loffler F."/>
        </authorList>
    </citation>
    <scope>NUCLEOTIDE SEQUENCE</scope>
</reference>
<dbReference type="AlphaFoldDB" id="A0A645HAZ1"/>